<dbReference type="Gene3D" id="3.40.50.850">
    <property type="entry name" value="Isochorismatase-like"/>
    <property type="match status" value="1"/>
</dbReference>
<feature type="domain" description="Isochorismatase-like" evidence="3">
    <location>
        <begin position="10"/>
        <end position="195"/>
    </location>
</feature>
<dbReference type="InterPro" id="IPR036380">
    <property type="entry name" value="Isochorismatase-like_sf"/>
</dbReference>
<organism evidence="4 5">
    <name type="scientific">Niallia nealsonii</name>
    <dbReference type="NCBI Taxonomy" id="115979"/>
    <lineage>
        <taxon>Bacteria</taxon>
        <taxon>Bacillati</taxon>
        <taxon>Bacillota</taxon>
        <taxon>Bacilli</taxon>
        <taxon>Bacillales</taxon>
        <taxon>Bacillaceae</taxon>
        <taxon>Niallia</taxon>
    </lineage>
</organism>
<dbReference type="AlphaFoldDB" id="A0A2N0Z4B3"/>
<dbReference type="CDD" id="cd00431">
    <property type="entry name" value="cysteine_hydrolases"/>
    <property type="match status" value="1"/>
</dbReference>
<dbReference type="PANTHER" id="PTHR43540">
    <property type="entry name" value="PEROXYUREIDOACRYLATE/UREIDOACRYLATE AMIDOHYDROLASE-RELATED"/>
    <property type="match status" value="1"/>
</dbReference>
<dbReference type="Pfam" id="PF00857">
    <property type="entry name" value="Isochorismatase"/>
    <property type="match status" value="1"/>
</dbReference>
<proteinExistence type="inferred from homology"/>
<evidence type="ECO:0000259" key="3">
    <source>
        <dbReference type="Pfam" id="PF00857"/>
    </source>
</evidence>
<comment type="caution">
    <text evidence="4">The sequence shown here is derived from an EMBL/GenBank/DDBJ whole genome shotgun (WGS) entry which is preliminary data.</text>
</comment>
<keyword evidence="2 4" id="KW-0378">Hydrolase</keyword>
<protein>
    <submittedName>
        <fullName evidence="4">Cysteine hydrolase</fullName>
    </submittedName>
</protein>
<accession>A0A2N0Z4B3</accession>
<dbReference type="RefSeq" id="WP_101176479.1">
    <property type="nucleotide sequence ID" value="NZ_PISE01000014.1"/>
</dbReference>
<evidence type="ECO:0000256" key="2">
    <source>
        <dbReference type="ARBA" id="ARBA00022801"/>
    </source>
</evidence>
<keyword evidence="5" id="KW-1185">Reference proteome</keyword>
<gene>
    <name evidence="4" type="ORF">CWS01_06980</name>
</gene>
<evidence type="ECO:0000313" key="4">
    <source>
        <dbReference type="EMBL" id="PKG24355.1"/>
    </source>
</evidence>
<name>A0A2N0Z4B3_9BACI</name>
<sequence length="209" mass="23224">MNQHLNPNESALILVDIQNDFCHEEGACSKMGRDVSGAQAIIPQVELLMENARELNIPIVFIQMTQNEYTISDAWTNRPRPAGYKNPLDICKKDSWGAEFYKIAPKEGDIIVEKHRYSAFIGTDLDMILRNLNCKSIILTGVATNVCVESTARDGFMLDYHVAVVKDASAGYVPALHEATFGNIENNFGLALETNEIINFWSTLKSAAV</sequence>
<evidence type="ECO:0000256" key="1">
    <source>
        <dbReference type="ARBA" id="ARBA00006336"/>
    </source>
</evidence>
<dbReference type="Proteomes" id="UP000233375">
    <property type="component" value="Unassembled WGS sequence"/>
</dbReference>
<dbReference type="InterPro" id="IPR000868">
    <property type="entry name" value="Isochorismatase-like_dom"/>
</dbReference>
<evidence type="ECO:0000313" key="5">
    <source>
        <dbReference type="Proteomes" id="UP000233375"/>
    </source>
</evidence>
<dbReference type="PANTHER" id="PTHR43540:SF6">
    <property type="entry name" value="ISOCHORISMATASE-LIKE DOMAIN-CONTAINING PROTEIN"/>
    <property type="match status" value="1"/>
</dbReference>
<dbReference type="EMBL" id="PISE01000014">
    <property type="protein sequence ID" value="PKG24355.1"/>
    <property type="molecule type" value="Genomic_DNA"/>
</dbReference>
<dbReference type="OrthoDB" id="257098at2"/>
<comment type="similarity">
    <text evidence="1">Belongs to the isochorismatase family.</text>
</comment>
<reference evidence="4 5" key="1">
    <citation type="journal article" date="2003" name="Int. J. Syst. Evol. Microbiol.">
        <title>Bacillus nealsonii sp. nov., isolated from a spacecraft-assembly facility, whose spores are gamma-radiation resistant.</title>
        <authorList>
            <person name="Venkateswaran K."/>
            <person name="Kempf M."/>
            <person name="Chen F."/>
            <person name="Satomi M."/>
            <person name="Nicholson W."/>
            <person name="Kern R."/>
        </authorList>
    </citation>
    <scope>NUCLEOTIDE SEQUENCE [LARGE SCALE GENOMIC DNA]</scope>
    <source>
        <strain evidence="4 5">FO-92</strain>
    </source>
</reference>
<dbReference type="GO" id="GO:0016787">
    <property type="term" value="F:hydrolase activity"/>
    <property type="evidence" value="ECO:0007669"/>
    <property type="project" value="UniProtKB-KW"/>
</dbReference>
<dbReference type="SUPFAM" id="SSF52499">
    <property type="entry name" value="Isochorismatase-like hydrolases"/>
    <property type="match status" value="1"/>
</dbReference>
<dbReference type="InterPro" id="IPR050272">
    <property type="entry name" value="Isochorismatase-like_hydrls"/>
</dbReference>